<keyword evidence="2" id="KW-1133">Transmembrane helix</keyword>
<dbReference type="AlphaFoldDB" id="A0A1J4KES7"/>
<reference evidence="3" key="1">
    <citation type="submission" date="2016-10" db="EMBL/GenBank/DDBJ databases">
        <authorList>
            <person name="Benchimol M."/>
            <person name="Almeida L.G."/>
            <person name="Vasconcelos A.T."/>
            <person name="Perreira-Neves A."/>
            <person name="Rosa I.A."/>
            <person name="Tasca T."/>
            <person name="Bogo M.R."/>
            <person name="de Souza W."/>
        </authorList>
    </citation>
    <scope>NUCLEOTIDE SEQUENCE [LARGE SCALE GENOMIC DNA]</scope>
    <source>
        <strain evidence="3">K</strain>
    </source>
</reference>
<evidence type="ECO:0000313" key="3">
    <source>
        <dbReference type="EMBL" id="OHT07885.1"/>
    </source>
</evidence>
<keyword evidence="2" id="KW-0812">Transmembrane</keyword>
<dbReference type="GeneID" id="94838046"/>
<dbReference type="VEuPathDB" id="TrichDB:TRFO_23750"/>
<proteinExistence type="predicted"/>
<gene>
    <name evidence="3" type="ORF">TRFO_23750</name>
</gene>
<feature type="transmembrane region" description="Helical" evidence="2">
    <location>
        <begin position="616"/>
        <end position="637"/>
    </location>
</feature>
<keyword evidence="2" id="KW-0472">Membrane</keyword>
<dbReference type="RefSeq" id="XP_068361021.1">
    <property type="nucleotide sequence ID" value="XM_068503342.1"/>
</dbReference>
<comment type="caution">
    <text evidence="3">The sequence shown here is derived from an EMBL/GenBank/DDBJ whole genome shotgun (WGS) entry which is preliminary data.</text>
</comment>
<accession>A0A1J4KES7</accession>
<sequence>MLQFSSTIQDFPFEFRMNADGLSNVKIVESQNQFTGFISVTLDTSRLAAHSIEQLIYQNHSFPMLTIPTKSDINSLIFHLTLPTNPGILGLWNNSNIFDCVKDENNEFLFNLEIDETKIENESYNLCYSSKSLMACPSEYTYVDSSSVESFIEKFIPFYSNLTTIINFQILSNLPEDFIPLHNLPPNVRFNFLGEIRGATFPIIYLTSFNTSINSSFFFKNLNLKVQEFFISSDFTAMNCKLQYETGNSIRFDSSLTVNFDFFAALPKLSILDINKFTVYNCTSDLIKITYKYDYIEFLIIDSQDESNVIYLSSFVKEMNIEMNDASSFYIATESPTEGKYGINIGGNGYLSLEENYDSTFPDRSPITFYNGETAIILSNGVMPNFSIGQNATPYYTLWSKFFGNLTTTLLNVDIPILCKSSFLTSDSNININSKIYFQTLSISESSNVILSSSVIENHLMMKRGTKLSVSLQNESIIIRNGSTLTLEWRKEALPLVSLNSDSLEIPGKIIISLDIQDPRFIDVNEYIQHYYQKKVTIIEGIKSNICEKWIKVASFKSVIGYFDDRNCSISLICEKQENNREKANIMFFMNKNIPSDQEKPTESLTPHLGKANAPYVVGVMVVAYLFIAFLLIYLFVRMKLKNKNVHQQTSTESSSMLSISQSDSNTSLSSDQE</sequence>
<organism evidence="3 4">
    <name type="scientific">Tritrichomonas foetus</name>
    <dbReference type="NCBI Taxonomy" id="1144522"/>
    <lineage>
        <taxon>Eukaryota</taxon>
        <taxon>Metamonada</taxon>
        <taxon>Parabasalia</taxon>
        <taxon>Tritrichomonadida</taxon>
        <taxon>Tritrichomonadidae</taxon>
        <taxon>Tritrichomonas</taxon>
    </lineage>
</organism>
<keyword evidence="4" id="KW-1185">Reference proteome</keyword>
<evidence type="ECO:0000313" key="4">
    <source>
        <dbReference type="Proteomes" id="UP000179807"/>
    </source>
</evidence>
<protein>
    <submittedName>
        <fullName evidence="3">Uncharacterized protein</fullName>
    </submittedName>
</protein>
<name>A0A1J4KES7_9EUKA</name>
<dbReference type="EMBL" id="MLAK01000683">
    <property type="protein sequence ID" value="OHT07885.1"/>
    <property type="molecule type" value="Genomic_DNA"/>
</dbReference>
<evidence type="ECO:0000256" key="1">
    <source>
        <dbReference type="SAM" id="MobiDB-lite"/>
    </source>
</evidence>
<feature type="region of interest" description="Disordered" evidence="1">
    <location>
        <begin position="652"/>
        <end position="674"/>
    </location>
</feature>
<evidence type="ECO:0000256" key="2">
    <source>
        <dbReference type="SAM" id="Phobius"/>
    </source>
</evidence>
<dbReference type="Proteomes" id="UP000179807">
    <property type="component" value="Unassembled WGS sequence"/>
</dbReference>